<gene>
    <name evidence="1" type="ORF">SSX86_007386</name>
</gene>
<organism evidence="1 2">
    <name type="scientific">Deinandra increscens subsp. villosa</name>
    <dbReference type="NCBI Taxonomy" id="3103831"/>
    <lineage>
        <taxon>Eukaryota</taxon>
        <taxon>Viridiplantae</taxon>
        <taxon>Streptophyta</taxon>
        <taxon>Embryophyta</taxon>
        <taxon>Tracheophyta</taxon>
        <taxon>Spermatophyta</taxon>
        <taxon>Magnoliopsida</taxon>
        <taxon>eudicotyledons</taxon>
        <taxon>Gunneridae</taxon>
        <taxon>Pentapetalae</taxon>
        <taxon>asterids</taxon>
        <taxon>campanulids</taxon>
        <taxon>Asterales</taxon>
        <taxon>Asteraceae</taxon>
        <taxon>Asteroideae</taxon>
        <taxon>Heliantheae alliance</taxon>
        <taxon>Madieae</taxon>
        <taxon>Madiinae</taxon>
        <taxon>Deinandra</taxon>
    </lineage>
</organism>
<protein>
    <submittedName>
        <fullName evidence="1">Uncharacterized protein</fullName>
    </submittedName>
</protein>
<reference evidence="1 2" key="1">
    <citation type="submission" date="2024-04" db="EMBL/GenBank/DDBJ databases">
        <title>The reference genome of an endangered Asteraceae, Deinandra increscens subsp. villosa, native to the Central Coast of California.</title>
        <authorList>
            <person name="Guilliams M."/>
            <person name="Hasenstab-Lehman K."/>
            <person name="Meyer R."/>
            <person name="Mcevoy S."/>
        </authorList>
    </citation>
    <scope>NUCLEOTIDE SEQUENCE [LARGE SCALE GENOMIC DNA]</scope>
    <source>
        <tissue evidence="1">Leaf</tissue>
    </source>
</reference>
<accession>A0AAP0H4W4</accession>
<dbReference type="EMBL" id="JBCNJP010000009">
    <property type="protein sequence ID" value="KAK9073064.1"/>
    <property type="molecule type" value="Genomic_DNA"/>
</dbReference>
<dbReference type="AlphaFoldDB" id="A0AAP0H4W4"/>
<name>A0AAP0H4W4_9ASTR</name>
<comment type="caution">
    <text evidence="1">The sequence shown here is derived from an EMBL/GenBank/DDBJ whole genome shotgun (WGS) entry which is preliminary data.</text>
</comment>
<sequence length="131" mass="15084">MDLQKSGQNRLGQLTELEELRAYANSSICKDRTKKYHDSRLKKLRKIQERDKVLLYNSHLRLFPGKLKSRWTGPYQVVRVYPYGAVDIIDKDGSEFKVNSHSLKLYEGIFDHDEETLPLESDAHSVSSGSA</sequence>
<keyword evidence="2" id="KW-1185">Reference proteome</keyword>
<evidence type="ECO:0000313" key="1">
    <source>
        <dbReference type="EMBL" id="KAK9073064.1"/>
    </source>
</evidence>
<evidence type="ECO:0000313" key="2">
    <source>
        <dbReference type="Proteomes" id="UP001408789"/>
    </source>
</evidence>
<proteinExistence type="predicted"/>
<dbReference type="Proteomes" id="UP001408789">
    <property type="component" value="Unassembled WGS sequence"/>
</dbReference>